<proteinExistence type="predicted"/>
<feature type="transmembrane region" description="Helical" evidence="2">
    <location>
        <begin position="533"/>
        <end position="554"/>
    </location>
</feature>
<dbReference type="EMBL" id="JACHLP010000002">
    <property type="protein sequence ID" value="MBB4842520.1"/>
    <property type="molecule type" value="Genomic_DNA"/>
</dbReference>
<sequence>MLGAVMGGAEGAFLLGVLGAAGGYFWAQRGAKAAGKPATAESPSQAAIAELRALVQALERRLLTAETELRSLRQQLQAGAAPAAVQDPPDMPAPVSVPEPVPEPAYEPVYEPVLVAAAVPAAAKPVPESDLPLPLPLPPVPPRPVRAPAPPAKPLRERLPAPIVQLIWGGNTLVKIGVFILFLGFVFLLRYTAERVTVPIELRYAGVALAGAAILALGWFLRQRRRDYALALQGMGVGVFYLSCLAAVKMHGLIAPEAGFGLLALVALLGAALAVLQNAPALAIIAALEGFASPVLMSSGSNRPVPLFLYLTILDLGIFAIAWFKAWRVLNLIGFVGTFALAAGWADKYYSPDQYGIAQPFLILFFLLFAFIGLLFARRTLAESQGSASPLQALKAVGRVDSALVFGTPITAFGLQYLLSRDFYQGPALSALVLAGFYLLLARLVFQRQKPGLALLAEAYAIVAAIFVTLAIPLGLEGQWTGAAWAVEGAGMFWLGARQQRPYARLLALLVLFGAACKLLGATVVDMTPGTPLLTGSLIGPLLLALSAFTVWALQRRLSATERAPVTQRHLGLLALWLGVGAGLLLPWQLLQPPFAALATALLALPLQYLWQQRGLAEFLPLSHALRLLAVGSFLCTLHRPADVGGEAAALASGWRGALAAGLIALSILGGALWSMLAQRRLWLAAQQAPQWSWAQQLGLAGGLGLLHLASLFGLGWNEAAILWPLTAVGVLFLSLRMRHDASACLALALPLCALGFLLLDWPSPAQQAEHRLFYALLGLGLGLLAQAWLMAGERQQKRPLGWANTWTARQPLPWLLPGWGLAAWLLAWHLEGWRMLSLAAPAGDWALALDVVLILGSSVLASWIARRRGWLELGAISAATLPGLIVAGLAYGGELPSQHWGWLLWPLALAWHLRLLRELPRWLEARLCAGLHVLGCWFFAALATLEAGHRAGLAFGETSGWAMAAWAGVPALLAWALSRPGVQGRWPVQAWRQAYLEWAMAPLAAGLLAWLWLGNLLCDGAAAPLPYLPLLNPLELAQALSLAALLAWWRSLYGGLRPELRALLAATALALITGLVLRSVHHLAGVAWDWEALWASRLAQAAVSIVWALCGVLAMVWGNRRLSRASWAAGAVLLGVVVAKLLLVEMADRGGLYRIVSFIGVGVLILVVGYFAPVPGKVENKEQAA</sequence>
<feature type="transmembrane region" description="Helical" evidence="2">
    <location>
        <begin position="872"/>
        <end position="894"/>
    </location>
</feature>
<feature type="transmembrane region" description="Helical" evidence="2">
    <location>
        <begin position="813"/>
        <end position="831"/>
    </location>
</feature>
<feature type="transmembrane region" description="Helical" evidence="2">
    <location>
        <begin position="1061"/>
        <end position="1079"/>
    </location>
</feature>
<feature type="coiled-coil region" evidence="1">
    <location>
        <begin position="48"/>
        <end position="75"/>
    </location>
</feature>
<feature type="transmembrane region" description="Helical" evidence="2">
    <location>
        <begin position="1026"/>
        <end position="1049"/>
    </location>
</feature>
<dbReference type="Pfam" id="PF10101">
    <property type="entry name" value="DUF2339"/>
    <property type="match status" value="1"/>
</dbReference>
<keyword evidence="2" id="KW-0472">Membrane</keyword>
<feature type="transmembrane region" description="Helical" evidence="2">
    <location>
        <begin position="924"/>
        <end position="944"/>
    </location>
</feature>
<evidence type="ECO:0000256" key="1">
    <source>
        <dbReference type="SAM" id="Coils"/>
    </source>
</evidence>
<dbReference type="AlphaFoldDB" id="A0A840L2Q3"/>
<feature type="transmembrane region" description="Helical" evidence="2">
    <location>
        <begin position="398"/>
        <end position="418"/>
    </location>
</feature>
<name>A0A840L2Q3_9BURK</name>
<feature type="transmembrane region" description="Helical" evidence="2">
    <location>
        <begin position="900"/>
        <end position="917"/>
    </location>
</feature>
<feature type="transmembrane region" description="Helical" evidence="2">
    <location>
        <begin position="503"/>
        <end position="521"/>
    </location>
</feature>
<feature type="transmembrane region" description="Helical" evidence="2">
    <location>
        <begin position="6"/>
        <end position="27"/>
    </location>
</feature>
<feature type="transmembrane region" description="Helical" evidence="2">
    <location>
        <begin position="1099"/>
        <end position="1119"/>
    </location>
</feature>
<dbReference type="Proteomes" id="UP000562027">
    <property type="component" value="Unassembled WGS sequence"/>
</dbReference>
<feature type="transmembrane region" description="Helical" evidence="2">
    <location>
        <begin position="254"/>
        <end position="275"/>
    </location>
</feature>
<evidence type="ECO:0000313" key="4">
    <source>
        <dbReference type="Proteomes" id="UP000562027"/>
    </source>
</evidence>
<keyword evidence="1" id="KW-0175">Coiled coil</keyword>
<comment type="caution">
    <text evidence="3">The sequence shown here is derived from an EMBL/GenBank/DDBJ whole genome shotgun (WGS) entry which is preliminary data.</text>
</comment>
<feature type="transmembrane region" description="Helical" evidence="2">
    <location>
        <begin position="698"/>
        <end position="715"/>
    </location>
</feature>
<feature type="transmembrane region" description="Helical" evidence="2">
    <location>
        <begin position="307"/>
        <end position="324"/>
    </location>
</feature>
<feature type="transmembrane region" description="Helical" evidence="2">
    <location>
        <begin position="329"/>
        <end position="346"/>
    </location>
</feature>
<feature type="transmembrane region" description="Helical" evidence="2">
    <location>
        <begin position="228"/>
        <end position="248"/>
    </location>
</feature>
<feature type="transmembrane region" description="Helical" evidence="2">
    <location>
        <begin position="1126"/>
        <end position="1144"/>
    </location>
</feature>
<reference evidence="3 4" key="1">
    <citation type="submission" date="2020-08" db="EMBL/GenBank/DDBJ databases">
        <title>Functional genomics of gut bacteria from endangered species of beetles.</title>
        <authorList>
            <person name="Carlos-Shanley C."/>
        </authorList>
    </citation>
    <scope>NUCLEOTIDE SEQUENCE [LARGE SCALE GENOMIC DNA]</scope>
    <source>
        <strain evidence="3 4">S00239</strain>
    </source>
</reference>
<feature type="transmembrane region" description="Helical" evidence="2">
    <location>
        <begin position="453"/>
        <end position="472"/>
    </location>
</feature>
<feature type="transmembrane region" description="Helical" evidence="2">
    <location>
        <begin position="282"/>
        <end position="301"/>
    </location>
</feature>
<organism evidence="3 4">
    <name type="scientific">Roseateles oligotrophus</name>
    <dbReference type="NCBI Taxonomy" id="1769250"/>
    <lineage>
        <taxon>Bacteria</taxon>
        <taxon>Pseudomonadati</taxon>
        <taxon>Pseudomonadota</taxon>
        <taxon>Betaproteobacteria</taxon>
        <taxon>Burkholderiales</taxon>
        <taxon>Sphaerotilaceae</taxon>
        <taxon>Roseateles</taxon>
    </lineage>
</organism>
<dbReference type="InterPro" id="IPR019286">
    <property type="entry name" value="DUF2339_TM"/>
</dbReference>
<feature type="transmembrane region" description="Helical" evidence="2">
    <location>
        <begin position="772"/>
        <end position="792"/>
    </location>
</feature>
<dbReference type="RefSeq" id="WP_246448205.1">
    <property type="nucleotide sequence ID" value="NZ_JACHLP010000002.1"/>
</dbReference>
<dbReference type="PANTHER" id="PTHR38434:SF1">
    <property type="entry name" value="BLL2549 PROTEIN"/>
    <property type="match status" value="1"/>
</dbReference>
<feature type="transmembrane region" description="Helical" evidence="2">
    <location>
        <begin position="166"/>
        <end position="190"/>
    </location>
</feature>
<feature type="transmembrane region" description="Helical" evidence="2">
    <location>
        <begin position="202"/>
        <end position="221"/>
    </location>
</feature>
<feature type="transmembrane region" description="Helical" evidence="2">
    <location>
        <begin position="846"/>
        <end position="865"/>
    </location>
</feature>
<keyword evidence="4" id="KW-1185">Reference proteome</keyword>
<protein>
    <submittedName>
        <fullName evidence="3">Putative membrane protein</fullName>
    </submittedName>
</protein>
<gene>
    <name evidence="3" type="ORF">HNP55_001035</name>
</gene>
<feature type="transmembrane region" description="Helical" evidence="2">
    <location>
        <begin position="743"/>
        <end position="760"/>
    </location>
</feature>
<evidence type="ECO:0000256" key="2">
    <source>
        <dbReference type="SAM" id="Phobius"/>
    </source>
</evidence>
<evidence type="ECO:0000313" key="3">
    <source>
        <dbReference type="EMBL" id="MBB4842520.1"/>
    </source>
</evidence>
<feature type="transmembrane region" description="Helical" evidence="2">
    <location>
        <begin position="1156"/>
        <end position="1173"/>
    </location>
</feature>
<feature type="transmembrane region" description="Helical" evidence="2">
    <location>
        <begin position="964"/>
        <end position="983"/>
    </location>
</feature>
<accession>A0A840L2Q3</accession>
<dbReference type="PANTHER" id="PTHR38434">
    <property type="entry name" value="BLL2549 PROTEIN"/>
    <property type="match status" value="1"/>
</dbReference>
<feature type="transmembrane region" description="Helical" evidence="2">
    <location>
        <begin position="721"/>
        <end position="736"/>
    </location>
</feature>
<keyword evidence="2" id="KW-1133">Transmembrane helix</keyword>
<feature type="transmembrane region" description="Helical" evidence="2">
    <location>
        <begin position="995"/>
        <end position="1014"/>
    </location>
</feature>
<feature type="transmembrane region" description="Helical" evidence="2">
    <location>
        <begin position="654"/>
        <end position="677"/>
    </location>
</feature>
<feature type="transmembrane region" description="Helical" evidence="2">
    <location>
        <begin position="424"/>
        <end position="446"/>
    </location>
</feature>
<feature type="transmembrane region" description="Helical" evidence="2">
    <location>
        <begin position="358"/>
        <end position="377"/>
    </location>
</feature>
<keyword evidence="2" id="KW-0812">Transmembrane</keyword>
<feature type="transmembrane region" description="Helical" evidence="2">
    <location>
        <begin position="566"/>
        <end position="588"/>
    </location>
</feature>
<feature type="transmembrane region" description="Helical" evidence="2">
    <location>
        <begin position="478"/>
        <end position="496"/>
    </location>
</feature>